<accession>A0ABY6ZZ28</accession>
<proteinExistence type="predicted"/>
<dbReference type="EMBL" id="CP113432">
    <property type="protein sequence ID" value="WAI50093.1"/>
    <property type="molecule type" value="Genomic_DNA"/>
</dbReference>
<dbReference type="InterPro" id="IPR025075">
    <property type="entry name" value="DUF3916"/>
</dbReference>
<protein>
    <submittedName>
        <fullName evidence="1">DUF3916 domain-containing protein</fullName>
    </submittedName>
</protein>
<reference evidence="1" key="1">
    <citation type="submission" date="2022-11" db="EMBL/GenBank/DDBJ databases">
        <title>Pseudomonas triclosanedens sp. nov., a triclosan degrader isolated from activated sludge.</title>
        <authorList>
            <person name="Yin Y."/>
            <person name="Lu Z."/>
        </authorList>
    </citation>
    <scope>NUCLEOTIDE SEQUENCE</scope>
    <source>
        <strain evidence="1">ZM23</strain>
    </source>
</reference>
<dbReference type="Proteomes" id="UP001163624">
    <property type="component" value="Chromosome"/>
</dbReference>
<organism evidence="1 2">
    <name type="scientific">Pseudomonas triclosanedens</name>
    <dbReference type="NCBI Taxonomy" id="2961893"/>
    <lineage>
        <taxon>Bacteria</taxon>
        <taxon>Pseudomonadati</taxon>
        <taxon>Pseudomonadota</taxon>
        <taxon>Gammaproteobacteria</taxon>
        <taxon>Pseudomonadales</taxon>
        <taxon>Pseudomonadaceae</taxon>
        <taxon>Pseudomonas</taxon>
    </lineage>
</organism>
<name>A0ABY6ZZ28_9PSED</name>
<sequence length="166" mass="18936">MKRRLRALQKWADSFQGHFPTDVPSTERYWNWKIPVQANLVQGPHTTPEIQAQCAQALINACQHLMQSKAGFARDWRITAVICLPDFFTSEICIYKDEGYFASHTREAEGPGGTSRHLKSSLAEEWQLQLAPGSSELGIHLDCADPDQPDGRFICQRWYFGEVMPR</sequence>
<evidence type="ECO:0000313" key="2">
    <source>
        <dbReference type="Proteomes" id="UP001163624"/>
    </source>
</evidence>
<dbReference type="Pfam" id="PF13079">
    <property type="entry name" value="DUF3916"/>
    <property type="match status" value="1"/>
</dbReference>
<dbReference type="RefSeq" id="WP_254470053.1">
    <property type="nucleotide sequence ID" value="NZ_CP113432.1"/>
</dbReference>
<keyword evidence="2" id="KW-1185">Reference proteome</keyword>
<evidence type="ECO:0000313" key="1">
    <source>
        <dbReference type="EMBL" id="WAI50093.1"/>
    </source>
</evidence>
<gene>
    <name evidence="1" type="ORF">OU419_02160</name>
</gene>